<evidence type="ECO:0000313" key="12">
    <source>
        <dbReference type="Proteomes" id="UP000038040"/>
    </source>
</evidence>
<dbReference type="GO" id="GO:0042277">
    <property type="term" value="F:peptide binding"/>
    <property type="evidence" value="ECO:0007669"/>
    <property type="project" value="TreeGrafter"/>
</dbReference>
<feature type="transmembrane region" description="Helical" evidence="9">
    <location>
        <begin position="135"/>
        <end position="153"/>
    </location>
</feature>
<evidence type="ECO:0000256" key="4">
    <source>
        <dbReference type="ARBA" id="ARBA00022989"/>
    </source>
</evidence>
<keyword evidence="5" id="KW-0297">G-protein coupled receptor</keyword>
<proteinExistence type="predicted"/>
<comment type="subcellular location">
    <subcellularLocation>
        <location evidence="1">Cell membrane</location>
        <topology evidence="1">Multi-pass membrane protein</topology>
    </subcellularLocation>
</comment>
<evidence type="ECO:0000313" key="11">
    <source>
        <dbReference type="EMBL" id="VDN56032.1"/>
    </source>
</evidence>
<dbReference type="Proteomes" id="UP000038040">
    <property type="component" value="Unplaced"/>
</dbReference>
<feature type="transmembrane region" description="Helical" evidence="9">
    <location>
        <begin position="27"/>
        <end position="51"/>
    </location>
</feature>
<evidence type="ECO:0000256" key="3">
    <source>
        <dbReference type="ARBA" id="ARBA00022692"/>
    </source>
</evidence>
<evidence type="ECO:0000256" key="7">
    <source>
        <dbReference type="ARBA" id="ARBA00023170"/>
    </source>
</evidence>
<keyword evidence="4 9" id="KW-1133">Transmembrane helix</keyword>
<gene>
    <name evidence="11" type="ORF">DME_LOCUS6005</name>
</gene>
<feature type="transmembrane region" description="Helical" evidence="9">
    <location>
        <begin position="63"/>
        <end position="83"/>
    </location>
</feature>
<reference evidence="14" key="1">
    <citation type="submission" date="2017-02" db="UniProtKB">
        <authorList>
            <consortium name="WormBaseParasite"/>
        </authorList>
    </citation>
    <scope>IDENTIFICATION</scope>
</reference>
<evidence type="ECO:0000256" key="9">
    <source>
        <dbReference type="SAM" id="Phobius"/>
    </source>
</evidence>
<evidence type="ECO:0000259" key="10">
    <source>
        <dbReference type="PROSITE" id="PS50262"/>
    </source>
</evidence>
<name>A0A0N4U4E1_DRAME</name>
<keyword evidence="3 9" id="KW-0812">Transmembrane</keyword>
<keyword evidence="6 9" id="KW-0472">Membrane</keyword>
<evidence type="ECO:0000313" key="13">
    <source>
        <dbReference type="Proteomes" id="UP000274756"/>
    </source>
</evidence>
<dbReference type="Gene3D" id="1.20.1070.10">
    <property type="entry name" value="Rhodopsin 7-helix transmembrane proteins"/>
    <property type="match status" value="1"/>
</dbReference>
<keyword evidence="13" id="KW-1185">Reference proteome</keyword>
<dbReference type="SUPFAM" id="SSF81321">
    <property type="entry name" value="Family A G protein-coupled receptor-like"/>
    <property type="match status" value="1"/>
</dbReference>
<accession>A0A0N4U4E1</accession>
<evidence type="ECO:0000256" key="8">
    <source>
        <dbReference type="ARBA" id="ARBA00023224"/>
    </source>
</evidence>
<evidence type="ECO:0000313" key="14">
    <source>
        <dbReference type="WBParaSite" id="DME_0000164501-mRNA-1"/>
    </source>
</evidence>
<dbReference type="InterPro" id="IPR017452">
    <property type="entry name" value="GPCR_Rhodpsn_7TM"/>
</dbReference>
<dbReference type="PROSITE" id="PS50262">
    <property type="entry name" value="G_PROTEIN_RECEP_F1_2"/>
    <property type="match status" value="1"/>
</dbReference>
<evidence type="ECO:0000256" key="2">
    <source>
        <dbReference type="ARBA" id="ARBA00022475"/>
    </source>
</evidence>
<dbReference type="STRING" id="318479.A0A0N4U4E1"/>
<dbReference type="Proteomes" id="UP000274756">
    <property type="component" value="Unassembled WGS sequence"/>
</dbReference>
<dbReference type="AlphaFoldDB" id="A0A0N4U4E1"/>
<dbReference type="GO" id="GO:0043005">
    <property type="term" value="C:neuron projection"/>
    <property type="evidence" value="ECO:0007669"/>
    <property type="project" value="TreeGrafter"/>
</dbReference>
<evidence type="ECO:0000256" key="1">
    <source>
        <dbReference type="ARBA" id="ARBA00004651"/>
    </source>
</evidence>
<dbReference type="GO" id="GO:0004930">
    <property type="term" value="F:G protein-coupled receptor activity"/>
    <property type="evidence" value="ECO:0007669"/>
    <property type="project" value="UniProtKB-KW"/>
</dbReference>
<dbReference type="PANTHER" id="PTHR24229:SF96">
    <property type="entry name" value="G-PROTEIN COUPLED RECEPTORS FAMILY 1 PROFILE DOMAIN-CONTAINING PROTEIN"/>
    <property type="match status" value="1"/>
</dbReference>
<keyword evidence="2" id="KW-1003">Cell membrane</keyword>
<organism evidence="12 14">
    <name type="scientific">Dracunculus medinensis</name>
    <name type="common">Guinea worm</name>
    <dbReference type="NCBI Taxonomy" id="318479"/>
    <lineage>
        <taxon>Eukaryota</taxon>
        <taxon>Metazoa</taxon>
        <taxon>Ecdysozoa</taxon>
        <taxon>Nematoda</taxon>
        <taxon>Chromadorea</taxon>
        <taxon>Rhabditida</taxon>
        <taxon>Spirurina</taxon>
        <taxon>Dracunculoidea</taxon>
        <taxon>Dracunculidae</taxon>
        <taxon>Dracunculus</taxon>
    </lineage>
</organism>
<keyword evidence="8" id="KW-0807">Transducer</keyword>
<evidence type="ECO:0000256" key="5">
    <source>
        <dbReference type="ARBA" id="ARBA00023040"/>
    </source>
</evidence>
<dbReference type="PANTHER" id="PTHR24229">
    <property type="entry name" value="NEUROPEPTIDES RECEPTOR"/>
    <property type="match status" value="1"/>
</dbReference>
<dbReference type="GO" id="GO:0005886">
    <property type="term" value="C:plasma membrane"/>
    <property type="evidence" value="ECO:0007669"/>
    <property type="project" value="UniProtKB-SubCell"/>
</dbReference>
<keyword evidence="7" id="KW-0675">Receptor</keyword>
<dbReference type="WBParaSite" id="DME_0000164501-mRNA-1">
    <property type="protein sequence ID" value="DME_0000164501-mRNA-1"/>
    <property type="gene ID" value="DME_0000164501"/>
</dbReference>
<sequence length="166" mass="19264">MEMVNETLNEDDDLMMTDESDIAMLARFYYCFMLACILIGLTGNSMVWVLIRSNRFLRKLPSNTYLLTLSAMSSLFLISLFTFWLEEVSNLEELASRAVNSRLIKLIISVRNIAMVFQEHLLVYRSALFCKSLTFVAHFCDFSSVWLIVLVGFERLVLLYRSSFVH</sequence>
<feature type="domain" description="G-protein coupled receptors family 1 profile" evidence="10">
    <location>
        <begin position="43"/>
        <end position="166"/>
    </location>
</feature>
<dbReference type="OrthoDB" id="9990906at2759"/>
<protein>
    <submittedName>
        <fullName evidence="14">G_PROTEIN_RECEP_F1_2 domain-containing protein</fullName>
    </submittedName>
</protein>
<evidence type="ECO:0000256" key="6">
    <source>
        <dbReference type="ARBA" id="ARBA00023136"/>
    </source>
</evidence>
<reference evidence="11 13" key="2">
    <citation type="submission" date="2018-11" db="EMBL/GenBank/DDBJ databases">
        <authorList>
            <consortium name="Pathogen Informatics"/>
        </authorList>
    </citation>
    <scope>NUCLEOTIDE SEQUENCE [LARGE SCALE GENOMIC DNA]</scope>
</reference>
<dbReference type="EMBL" id="UYYG01001154">
    <property type="protein sequence ID" value="VDN56032.1"/>
    <property type="molecule type" value="Genomic_DNA"/>
</dbReference>